<dbReference type="InterPro" id="IPR000557">
    <property type="entry name" value="Calponin_repeat"/>
</dbReference>
<dbReference type="GO" id="GO:0007015">
    <property type="term" value="P:actin filament organization"/>
    <property type="evidence" value="ECO:0007669"/>
    <property type="project" value="TreeGrafter"/>
</dbReference>
<accession>A0A6F9DUX0</accession>
<dbReference type="InterPro" id="IPR003096">
    <property type="entry name" value="SM22_calponin"/>
</dbReference>
<dbReference type="InterPro" id="IPR036872">
    <property type="entry name" value="CH_dom_sf"/>
</dbReference>
<feature type="domain" description="Calponin-homology (CH)" evidence="3">
    <location>
        <begin position="24"/>
        <end position="150"/>
    </location>
</feature>
<organism evidence="4">
    <name type="scientific">Phallusia mammillata</name>
    <dbReference type="NCBI Taxonomy" id="59560"/>
    <lineage>
        <taxon>Eukaryota</taxon>
        <taxon>Metazoa</taxon>
        <taxon>Chordata</taxon>
        <taxon>Tunicata</taxon>
        <taxon>Ascidiacea</taxon>
        <taxon>Phlebobranchia</taxon>
        <taxon>Ascidiidae</taxon>
        <taxon>Phallusia</taxon>
    </lineage>
</organism>
<dbReference type="PRINTS" id="PR00888">
    <property type="entry name" value="SM22CALPONIN"/>
</dbReference>
<proteinExistence type="evidence at transcript level"/>
<dbReference type="Pfam" id="PF00307">
    <property type="entry name" value="CH"/>
    <property type="match status" value="1"/>
</dbReference>
<protein>
    <recommendedName>
        <fullName evidence="2">Transgelin</fullName>
    </recommendedName>
</protein>
<evidence type="ECO:0000313" key="4">
    <source>
        <dbReference type="EMBL" id="CAB3266803.1"/>
    </source>
</evidence>
<dbReference type="InterPro" id="IPR050606">
    <property type="entry name" value="Calponin-like"/>
</dbReference>
<dbReference type="PROSITE" id="PS50021">
    <property type="entry name" value="CH"/>
    <property type="match status" value="1"/>
</dbReference>
<evidence type="ECO:0000256" key="1">
    <source>
        <dbReference type="ARBA" id="ARBA00009631"/>
    </source>
</evidence>
<dbReference type="PROSITE" id="PS51122">
    <property type="entry name" value="CALPONIN_2"/>
    <property type="match status" value="1"/>
</dbReference>
<evidence type="ECO:0000259" key="3">
    <source>
        <dbReference type="PROSITE" id="PS50021"/>
    </source>
</evidence>
<dbReference type="PANTHER" id="PTHR47385:SF18">
    <property type="entry name" value="CALPONIN"/>
    <property type="match status" value="1"/>
</dbReference>
<dbReference type="EMBL" id="LR790941">
    <property type="protein sequence ID" value="CAB3266803.1"/>
    <property type="molecule type" value="mRNA"/>
</dbReference>
<comment type="similarity">
    <text evidence="1 2">Belongs to the calponin family.</text>
</comment>
<reference evidence="4" key="1">
    <citation type="submission" date="2020-04" db="EMBL/GenBank/DDBJ databases">
        <authorList>
            <person name="Neveu A P."/>
        </authorList>
    </citation>
    <scope>NUCLEOTIDE SEQUENCE</scope>
    <source>
        <tissue evidence="4">Whole embryo</tissue>
    </source>
</reference>
<name>A0A6F9DUX0_9ASCI</name>
<dbReference type="PROSITE" id="PS01052">
    <property type="entry name" value="CALPONIN_1"/>
    <property type="match status" value="1"/>
</dbReference>
<dbReference type="GO" id="GO:0015629">
    <property type="term" value="C:actin cytoskeleton"/>
    <property type="evidence" value="ECO:0007669"/>
    <property type="project" value="TreeGrafter"/>
</dbReference>
<dbReference type="AlphaFoldDB" id="A0A6F9DUX0"/>
<dbReference type="InterPro" id="IPR001715">
    <property type="entry name" value="CH_dom"/>
</dbReference>
<dbReference type="GO" id="GO:0051015">
    <property type="term" value="F:actin filament binding"/>
    <property type="evidence" value="ECO:0007669"/>
    <property type="project" value="TreeGrafter"/>
</dbReference>
<gene>
    <name evidence="4" type="primary">Tagln3</name>
</gene>
<dbReference type="PANTHER" id="PTHR47385">
    <property type="entry name" value="CALPONIN"/>
    <property type="match status" value="1"/>
</dbReference>
<evidence type="ECO:0000256" key="2">
    <source>
        <dbReference type="RuleBase" id="RU361224"/>
    </source>
</evidence>
<sequence>MSYRVRGMGLDRELEQKIDQKYSLEDENELVEWIVSVIMYGQGKTDFEDCDIEIPKCSGKQAFQEWLMDGNVLCDLINVLKPGSCRPQKTSHLTNTAMKKMKEMNNIMMFLNAATDFGVQNTDLFQTIDLYEARDLAQVQVTLYKLGSVAQNKQFEGPVIGVKIADKNPRKFDQNLTREGRNVIGLQMGTNQVASQKGMTPYGLGRQMITKID</sequence>
<dbReference type="SUPFAM" id="SSF47576">
    <property type="entry name" value="Calponin-homology domain, CH-domain"/>
    <property type="match status" value="1"/>
</dbReference>
<dbReference type="Gene3D" id="1.10.418.10">
    <property type="entry name" value="Calponin-like domain"/>
    <property type="match status" value="1"/>
</dbReference>
<dbReference type="SMART" id="SM00033">
    <property type="entry name" value="CH"/>
    <property type="match status" value="1"/>
</dbReference>
<dbReference type="Pfam" id="PF00402">
    <property type="entry name" value="Calponin"/>
    <property type="match status" value="1"/>
</dbReference>